<feature type="non-terminal residue" evidence="2">
    <location>
        <position position="1"/>
    </location>
</feature>
<gene>
    <name evidence="2" type="ORF">METZ01_LOCUS235954</name>
</gene>
<dbReference type="PANTHER" id="PTHR34730">
    <property type="entry name" value="UNNAMED PRODUCT"/>
    <property type="match status" value="1"/>
</dbReference>
<evidence type="ECO:0008006" key="3">
    <source>
        <dbReference type="Google" id="ProtNLM"/>
    </source>
</evidence>
<keyword evidence="1" id="KW-0812">Transmembrane</keyword>
<dbReference type="Pfam" id="PF04403">
    <property type="entry name" value="PqiA"/>
    <property type="match status" value="1"/>
</dbReference>
<dbReference type="AlphaFoldDB" id="A0A382H751"/>
<organism evidence="2">
    <name type="scientific">marine metagenome</name>
    <dbReference type="NCBI Taxonomy" id="408172"/>
    <lineage>
        <taxon>unclassified sequences</taxon>
        <taxon>metagenomes</taxon>
        <taxon>ecological metagenomes</taxon>
    </lineage>
</organism>
<evidence type="ECO:0000256" key="1">
    <source>
        <dbReference type="SAM" id="Phobius"/>
    </source>
</evidence>
<proteinExistence type="predicted"/>
<accession>A0A382H751</accession>
<feature type="transmembrane region" description="Helical" evidence="1">
    <location>
        <begin position="96"/>
        <end position="113"/>
    </location>
</feature>
<sequence length="168" mass="18801">KARGANLIETMMPSVKIQVPDPKPQVQEIKLLRTIRDLYKGTETSKPDAFLATCILLFTIFFPISKYLALGWILLPASQNKARNLNWLKTWGQWSMGDVFVVAFMVTFLKINTSVISTTELATIRVHVDVLNGMYIFASAIILSMIASMLVTRYVREVSAASEATNTL</sequence>
<reference evidence="2" key="1">
    <citation type="submission" date="2018-05" db="EMBL/GenBank/DDBJ databases">
        <authorList>
            <person name="Lanie J.A."/>
            <person name="Ng W.-L."/>
            <person name="Kazmierczak K.M."/>
            <person name="Andrzejewski T.M."/>
            <person name="Davidsen T.M."/>
            <person name="Wayne K.J."/>
            <person name="Tettelin H."/>
            <person name="Glass J.I."/>
            <person name="Rusch D."/>
            <person name="Podicherti R."/>
            <person name="Tsui H.-C.T."/>
            <person name="Winkler M.E."/>
        </authorList>
    </citation>
    <scope>NUCLEOTIDE SEQUENCE</scope>
</reference>
<dbReference type="InterPro" id="IPR007498">
    <property type="entry name" value="PqiA-like"/>
</dbReference>
<feature type="transmembrane region" description="Helical" evidence="1">
    <location>
        <begin position="133"/>
        <end position="152"/>
    </location>
</feature>
<name>A0A382H751_9ZZZZ</name>
<dbReference type="PANTHER" id="PTHR34730:SF1">
    <property type="entry name" value="PARAQUAT-INDUCIBLE PROTEIN A"/>
    <property type="match status" value="1"/>
</dbReference>
<protein>
    <recommendedName>
        <fullName evidence="3">Paraquat-inducible protein A</fullName>
    </recommendedName>
</protein>
<keyword evidence="1" id="KW-0472">Membrane</keyword>
<evidence type="ECO:0000313" key="2">
    <source>
        <dbReference type="EMBL" id="SVB83100.1"/>
    </source>
</evidence>
<dbReference type="EMBL" id="UINC01059556">
    <property type="protein sequence ID" value="SVB83100.1"/>
    <property type="molecule type" value="Genomic_DNA"/>
</dbReference>
<feature type="transmembrane region" description="Helical" evidence="1">
    <location>
        <begin position="49"/>
        <end position="75"/>
    </location>
</feature>
<keyword evidence="1" id="KW-1133">Transmembrane helix</keyword>